<feature type="transmembrane region" description="Helical" evidence="1">
    <location>
        <begin position="142"/>
        <end position="160"/>
    </location>
</feature>
<dbReference type="Proteomes" id="UP000298484">
    <property type="component" value="Unassembled WGS sequence"/>
</dbReference>
<evidence type="ECO:0000313" key="3">
    <source>
        <dbReference type="Proteomes" id="UP000298484"/>
    </source>
</evidence>
<accession>A0A4Y9AJ21</accession>
<protein>
    <submittedName>
        <fullName evidence="2">Uncharacterized protein</fullName>
    </submittedName>
</protein>
<keyword evidence="1" id="KW-1133">Transmembrane helix</keyword>
<comment type="caution">
    <text evidence="2">The sequence shown here is derived from an EMBL/GenBank/DDBJ whole genome shotgun (WGS) entry which is preliminary data.</text>
</comment>
<feature type="transmembrane region" description="Helical" evidence="1">
    <location>
        <begin position="165"/>
        <end position="187"/>
    </location>
</feature>
<sequence length="234" mass="27556">MRSDVIISFIKEEWYGQRRMLFWYFVVSLALVLLMIFLSQLDWVLNQVKQHSGLDFGEFSMTVLALIFMPYAVGWMILVNRTDRENRAGFYEYLHIMPITVKEIVTAKYIAALLMNVLMAGWLCGLWWVYDLVFPRAASVTAWTALCMVVFLFAFSVLALQLGCFFRWGSSSLVFFFMFVLIVIGQFEFTDKIADQTINWMDRFPFLLWGIAVFLTTSIWIICWRWSVAAYRKY</sequence>
<feature type="transmembrane region" description="Helical" evidence="1">
    <location>
        <begin position="207"/>
        <end position="228"/>
    </location>
</feature>
<evidence type="ECO:0000256" key="1">
    <source>
        <dbReference type="SAM" id="Phobius"/>
    </source>
</evidence>
<keyword evidence="1" id="KW-0812">Transmembrane</keyword>
<proteinExistence type="predicted"/>
<dbReference type="AlphaFoldDB" id="A0A4Y9AJ21"/>
<feature type="transmembrane region" description="Helical" evidence="1">
    <location>
        <begin position="109"/>
        <end position="130"/>
    </location>
</feature>
<keyword evidence="3" id="KW-1185">Reference proteome</keyword>
<organism evidence="2 3">
    <name type="scientific">Lentibacillus salicampi</name>
    <dbReference type="NCBI Taxonomy" id="175306"/>
    <lineage>
        <taxon>Bacteria</taxon>
        <taxon>Bacillati</taxon>
        <taxon>Bacillota</taxon>
        <taxon>Bacilli</taxon>
        <taxon>Bacillales</taxon>
        <taxon>Bacillaceae</taxon>
        <taxon>Lentibacillus</taxon>
    </lineage>
</organism>
<feature type="transmembrane region" description="Helical" evidence="1">
    <location>
        <begin position="21"/>
        <end position="39"/>
    </location>
</feature>
<dbReference type="Pfam" id="PF13346">
    <property type="entry name" value="ABC2_membrane_5"/>
    <property type="match status" value="1"/>
</dbReference>
<evidence type="ECO:0000313" key="2">
    <source>
        <dbReference type="EMBL" id="TFJ94411.1"/>
    </source>
</evidence>
<reference evidence="2 3" key="1">
    <citation type="submission" date="2019-03" db="EMBL/GenBank/DDBJ databases">
        <title>Genome sequence of Lentibacillus salicampi ATCC BAA-719.</title>
        <authorList>
            <person name="Maclea K.S."/>
            <person name="Simoes Junior M."/>
        </authorList>
    </citation>
    <scope>NUCLEOTIDE SEQUENCE [LARGE SCALE GENOMIC DNA]</scope>
    <source>
        <strain evidence="2 3">ATCC BAA-719</strain>
    </source>
</reference>
<dbReference type="InterPro" id="IPR025699">
    <property type="entry name" value="ABC2_memb-like"/>
</dbReference>
<dbReference type="RefSeq" id="WP_135108057.1">
    <property type="nucleotide sequence ID" value="NZ_SRHY01000001.1"/>
</dbReference>
<name>A0A4Y9AJ21_9BACI</name>
<dbReference type="OrthoDB" id="2964329at2"/>
<dbReference type="EMBL" id="SRHY01000001">
    <property type="protein sequence ID" value="TFJ94411.1"/>
    <property type="molecule type" value="Genomic_DNA"/>
</dbReference>
<feature type="transmembrane region" description="Helical" evidence="1">
    <location>
        <begin position="59"/>
        <end position="78"/>
    </location>
</feature>
<gene>
    <name evidence="2" type="ORF">E4U82_00400</name>
</gene>
<keyword evidence="1" id="KW-0472">Membrane</keyword>